<sequence>MFKKKYMEFVAGGDGMASCASRNSNIHGNNFCDADDDDDDVPLIISLLLGPILPPSVGDIGCRLLSKSPFNEDDSVVGIIVGDCIGCCISLFVKDEFKPFSSSIIFGSKSLPKYNDGGRREFVVIISHLSNHLVSIPYNNNNNIDSQLIKDNWLFSTTKQKND</sequence>
<accession>A0ABQ8JG34</accession>
<reference evidence="1 2" key="1">
    <citation type="journal article" date="2018" name="J. Allergy Clin. Immunol.">
        <title>High-quality assembly of Dermatophagoides pteronyssinus genome and transcriptome reveals a wide range of novel allergens.</title>
        <authorList>
            <person name="Liu X.Y."/>
            <person name="Yang K.Y."/>
            <person name="Wang M.Q."/>
            <person name="Kwok J.S."/>
            <person name="Zeng X."/>
            <person name="Yang Z."/>
            <person name="Xiao X.J."/>
            <person name="Lau C.P."/>
            <person name="Li Y."/>
            <person name="Huang Z.M."/>
            <person name="Ba J.G."/>
            <person name="Yim A.K."/>
            <person name="Ouyang C.Y."/>
            <person name="Ngai S.M."/>
            <person name="Chan T.F."/>
            <person name="Leung E.L."/>
            <person name="Liu L."/>
            <person name="Liu Z.G."/>
            <person name="Tsui S.K."/>
        </authorList>
    </citation>
    <scope>NUCLEOTIDE SEQUENCE [LARGE SCALE GENOMIC DNA]</scope>
    <source>
        <strain evidence="1">Derp</strain>
    </source>
</reference>
<reference evidence="1 2" key="2">
    <citation type="journal article" date="2022" name="Mol. Biol. Evol.">
        <title>Comparative Genomics Reveals Insights into the Divergent Evolution of Astigmatic Mites and Household Pest Adaptations.</title>
        <authorList>
            <person name="Xiong Q."/>
            <person name="Wan A.T."/>
            <person name="Liu X."/>
            <person name="Fung C.S."/>
            <person name="Xiao X."/>
            <person name="Malainual N."/>
            <person name="Hou J."/>
            <person name="Wang L."/>
            <person name="Wang M."/>
            <person name="Yang K.Y."/>
            <person name="Cui Y."/>
            <person name="Leung E.L."/>
            <person name="Nong W."/>
            <person name="Shin S.K."/>
            <person name="Au S.W."/>
            <person name="Jeong K.Y."/>
            <person name="Chew F.T."/>
            <person name="Hui J.H."/>
            <person name="Leung T.F."/>
            <person name="Tungtrongchitr A."/>
            <person name="Zhong N."/>
            <person name="Liu Z."/>
            <person name="Tsui S.K."/>
        </authorList>
    </citation>
    <scope>NUCLEOTIDE SEQUENCE [LARGE SCALE GENOMIC DNA]</scope>
    <source>
        <strain evidence="1">Derp</strain>
    </source>
</reference>
<comment type="caution">
    <text evidence="1">The sequence shown here is derived from an EMBL/GenBank/DDBJ whole genome shotgun (WGS) entry which is preliminary data.</text>
</comment>
<dbReference type="EMBL" id="NJHN03000039">
    <property type="protein sequence ID" value="KAH9421553.1"/>
    <property type="molecule type" value="Genomic_DNA"/>
</dbReference>
<gene>
    <name evidence="1" type="ORF">DERP_008953</name>
</gene>
<proteinExistence type="predicted"/>
<evidence type="ECO:0000313" key="2">
    <source>
        <dbReference type="Proteomes" id="UP000887458"/>
    </source>
</evidence>
<keyword evidence="2" id="KW-1185">Reference proteome</keyword>
<name>A0ABQ8JG34_DERPT</name>
<protein>
    <submittedName>
        <fullName evidence="1">Uncharacterized protein</fullName>
    </submittedName>
</protein>
<organism evidence="1 2">
    <name type="scientific">Dermatophagoides pteronyssinus</name>
    <name type="common">European house dust mite</name>
    <dbReference type="NCBI Taxonomy" id="6956"/>
    <lineage>
        <taxon>Eukaryota</taxon>
        <taxon>Metazoa</taxon>
        <taxon>Ecdysozoa</taxon>
        <taxon>Arthropoda</taxon>
        <taxon>Chelicerata</taxon>
        <taxon>Arachnida</taxon>
        <taxon>Acari</taxon>
        <taxon>Acariformes</taxon>
        <taxon>Sarcoptiformes</taxon>
        <taxon>Astigmata</taxon>
        <taxon>Psoroptidia</taxon>
        <taxon>Analgoidea</taxon>
        <taxon>Pyroglyphidae</taxon>
        <taxon>Dermatophagoidinae</taxon>
        <taxon>Dermatophagoides</taxon>
    </lineage>
</organism>
<dbReference type="Proteomes" id="UP000887458">
    <property type="component" value="Unassembled WGS sequence"/>
</dbReference>
<evidence type="ECO:0000313" key="1">
    <source>
        <dbReference type="EMBL" id="KAH9421553.1"/>
    </source>
</evidence>